<dbReference type="Proteomes" id="UP001286456">
    <property type="component" value="Unassembled WGS sequence"/>
</dbReference>
<name>A0AAE0IAI0_9PEZI</name>
<evidence type="ECO:0000313" key="5">
    <source>
        <dbReference type="EMBL" id="KAK3321102.1"/>
    </source>
</evidence>
<dbReference type="InterPro" id="IPR013216">
    <property type="entry name" value="Methyltransf_11"/>
</dbReference>
<keyword evidence="2" id="KW-0808">Transferase</keyword>
<dbReference type="GO" id="GO:0106335">
    <property type="term" value="F:tRNA (5-carboxymethyluridine(34)-5-O)-methyltransferase activity"/>
    <property type="evidence" value="ECO:0007669"/>
    <property type="project" value="TreeGrafter"/>
</dbReference>
<dbReference type="AlphaFoldDB" id="A0AAE0IAI0"/>
<evidence type="ECO:0000256" key="1">
    <source>
        <dbReference type="ARBA" id="ARBA00022603"/>
    </source>
</evidence>
<protein>
    <submittedName>
        <fullName evidence="5">S-adenosyl-L-methionine-dependent methyltransferase</fullName>
    </submittedName>
</protein>
<evidence type="ECO:0000256" key="3">
    <source>
        <dbReference type="SAM" id="MobiDB-lite"/>
    </source>
</evidence>
<dbReference type="GO" id="GO:0005634">
    <property type="term" value="C:nucleus"/>
    <property type="evidence" value="ECO:0007669"/>
    <property type="project" value="TreeGrafter"/>
</dbReference>
<evidence type="ECO:0000256" key="2">
    <source>
        <dbReference type="ARBA" id="ARBA00022679"/>
    </source>
</evidence>
<proteinExistence type="predicted"/>
<dbReference type="EMBL" id="JAUEPO010000005">
    <property type="protein sequence ID" value="KAK3321102.1"/>
    <property type="molecule type" value="Genomic_DNA"/>
</dbReference>
<sequence length="376" mass="39517">MASTSSSLPSASAAPAVARLAAGAPEAETNGIANANADAEAYERANVHSVYEAIAPHFSATRYKPWPAVAQFLNTLPRGSVGLDVGCGNGKYLGVNPGVFMVGSDRSAALVALARDRLKEEGGVLPTGTGVKNAVRDETSDVTNTTATSGSRSSKEGITDVLVADGLSLPFRDGAADFAICIAVIHHMSTRARRQDAIRQLLKCVTAGEAGKAAGKVMVMVWALEQGSSRRGWDEGGEQDLLVPWVLKTPQQKQPRQPKQSRKQKKGAAAQHGQEGSDAVVVAHHANKSGEPPVPGPVPGPAQDQDQQEPAAPATDAGGGVSHTDPVFQRYYHLYRKGELEEDVLAAGGLVLESGYEKDNWWTVATNNGPTLSEEQ</sequence>
<feature type="compositionally biased region" description="Low complexity" evidence="3">
    <location>
        <begin position="249"/>
        <end position="258"/>
    </location>
</feature>
<dbReference type="PANTHER" id="PTHR13069">
    <property type="entry name" value="ALKYLATED DNA REPAIR PROTEIN ALKB HOMOLOG 8"/>
    <property type="match status" value="1"/>
</dbReference>
<feature type="region of interest" description="Disordered" evidence="3">
    <location>
        <begin position="249"/>
        <end position="324"/>
    </location>
</feature>
<dbReference type="InterPro" id="IPR051422">
    <property type="entry name" value="AlkB_tRNA_MeTrf/Diox"/>
</dbReference>
<keyword evidence="1 5" id="KW-0489">Methyltransferase</keyword>
<feature type="domain" description="Methyltransferase type 11" evidence="4">
    <location>
        <begin position="83"/>
        <end position="203"/>
    </location>
</feature>
<organism evidence="5 6">
    <name type="scientific">Cercophora scortea</name>
    <dbReference type="NCBI Taxonomy" id="314031"/>
    <lineage>
        <taxon>Eukaryota</taxon>
        <taxon>Fungi</taxon>
        <taxon>Dikarya</taxon>
        <taxon>Ascomycota</taxon>
        <taxon>Pezizomycotina</taxon>
        <taxon>Sordariomycetes</taxon>
        <taxon>Sordariomycetidae</taxon>
        <taxon>Sordariales</taxon>
        <taxon>Lasiosphaeriaceae</taxon>
        <taxon>Cercophora</taxon>
    </lineage>
</organism>
<reference evidence="5" key="1">
    <citation type="journal article" date="2023" name="Mol. Phylogenet. Evol.">
        <title>Genome-scale phylogeny and comparative genomics of the fungal order Sordariales.</title>
        <authorList>
            <person name="Hensen N."/>
            <person name="Bonometti L."/>
            <person name="Westerberg I."/>
            <person name="Brannstrom I.O."/>
            <person name="Guillou S."/>
            <person name="Cros-Aarteil S."/>
            <person name="Calhoun S."/>
            <person name="Haridas S."/>
            <person name="Kuo A."/>
            <person name="Mondo S."/>
            <person name="Pangilinan J."/>
            <person name="Riley R."/>
            <person name="LaButti K."/>
            <person name="Andreopoulos B."/>
            <person name="Lipzen A."/>
            <person name="Chen C."/>
            <person name="Yan M."/>
            <person name="Daum C."/>
            <person name="Ng V."/>
            <person name="Clum A."/>
            <person name="Steindorff A."/>
            <person name="Ohm R.A."/>
            <person name="Martin F."/>
            <person name="Silar P."/>
            <person name="Natvig D.O."/>
            <person name="Lalanne C."/>
            <person name="Gautier V."/>
            <person name="Ament-Velasquez S.L."/>
            <person name="Kruys A."/>
            <person name="Hutchinson M.I."/>
            <person name="Powell A.J."/>
            <person name="Barry K."/>
            <person name="Miller A.N."/>
            <person name="Grigoriev I.V."/>
            <person name="Debuchy R."/>
            <person name="Gladieux P."/>
            <person name="Hiltunen Thoren M."/>
            <person name="Johannesson H."/>
        </authorList>
    </citation>
    <scope>NUCLEOTIDE SEQUENCE</scope>
    <source>
        <strain evidence="5">SMH4131-1</strain>
    </source>
</reference>
<reference evidence="5" key="2">
    <citation type="submission" date="2023-06" db="EMBL/GenBank/DDBJ databases">
        <authorList>
            <consortium name="Lawrence Berkeley National Laboratory"/>
            <person name="Haridas S."/>
            <person name="Hensen N."/>
            <person name="Bonometti L."/>
            <person name="Westerberg I."/>
            <person name="Brannstrom I.O."/>
            <person name="Guillou S."/>
            <person name="Cros-Aarteil S."/>
            <person name="Calhoun S."/>
            <person name="Kuo A."/>
            <person name="Mondo S."/>
            <person name="Pangilinan J."/>
            <person name="Riley R."/>
            <person name="Labutti K."/>
            <person name="Andreopoulos B."/>
            <person name="Lipzen A."/>
            <person name="Chen C."/>
            <person name="Yanf M."/>
            <person name="Daum C."/>
            <person name="Ng V."/>
            <person name="Clum A."/>
            <person name="Steindorff A."/>
            <person name="Ohm R."/>
            <person name="Martin F."/>
            <person name="Silar P."/>
            <person name="Natvig D."/>
            <person name="Lalanne C."/>
            <person name="Gautier V."/>
            <person name="Ament-Velasquez S.L."/>
            <person name="Kruys A."/>
            <person name="Hutchinson M.I."/>
            <person name="Powell A.J."/>
            <person name="Barry K."/>
            <person name="Miller A.N."/>
            <person name="Grigoriev I.V."/>
            <person name="Debuchy R."/>
            <person name="Gladieux P."/>
            <person name="Thoren M.H."/>
            <person name="Johannesson H."/>
        </authorList>
    </citation>
    <scope>NUCLEOTIDE SEQUENCE</scope>
    <source>
        <strain evidence="5">SMH4131-1</strain>
    </source>
</reference>
<feature type="compositionally biased region" description="Low complexity" evidence="3">
    <location>
        <begin position="301"/>
        <end position="316"/>
    </location>
</feature>
<accession>A0AAE0IAI0</accession>
<gene>
    <name evidence="5" type="ORF">B0T19DRAFT_258351</name>
</gene>
<evidence type="ECO:0000259" key="4">
    <source>
        <dbReference type="Pfam" id="PF08241"/>
    </source>
</evidence>
<dbReference type="GO" id="GO:0005737">
    <property type="term" value="C:cytoplasm"/>
    <property type="evidence" value="ECO:0007669"/>
    <property type="project" value="TreeGrafter"/>
</dbReference>
<dbReference type="SUPFAM" id="SSF53335">
    <property type="entry name" value="S-adenosyl-L-methionine-dependent methyltransferases"/>
    <property type="match status" value="1"/>
</dbReference>
<dbReference type="InterPro" id="IPR029063">
    <property type="entry name" value="SAM-dependent_MTases_sf"/>
</dbReference>
<dbReference type="Gene3D" id="3.40.50.150">
    <property type="entry name" value="Vaccinia Virus protein VP39"/>
    <property type="match status" value="1"/>
</dbReference>
<dbReference type="GO" id="GO:0000049">
    <property type="term" value="F:tRNA binding"/>
    <property type="evidence" value="ECO:0007669"/>
    <property type="project" value="TreeGrafter"/>
</dbReference>
<evidence type="ECO:0000313" key="6">
    <source>
        <dbReference type="Proteomes" id="UP001286456"/>
    </source>
</evidence>
<keyword evidence="6" id="KW-1185">Reference proteome</keyword>
<dbReference type="Pfam" id="PF08241">
    <property type="entry name" value="Methyltransf_11"/>
    <property type="match status" value="1"/>
</dbReference>
<comment type="caution">
    <text evidence="5">The sequence shown here is derived from an EMBL/GenBank/DDBJ whole genome shotgun (WGS) entry which is preliminary data.</text>
</comment>
<dbReference type="GO" id="GO:0008757">
    <property type="term" value="F:S-adenosylmethionine-dependent methyltransferase activity"/>
    <property type="evidence" value="ECO:0007669"/>
    <property type="project" value="InterPro"/>
</dbReference>
<dbReference type="GO" id="GO:0030488">
    <property type="term" value="P:tRNA methylation"/>
    <property type="evidence" value="ECO:0007669"/>
    <property type="project" value="TreeGrafter"/>
</dbReference>
<dbReference type="PANTHER" id="PTHR13069:SF21">
    <property type="entry name" value="ALKYLATED DNA REPAIR PROTEIN ALKB HOMOLOG 8"/>
    <property type="match status" value="1"/>
</dbReference>
<dbReference type="GO" id="GO:0002098">
    <property type="term" value="P:tRNA wobble uridine modification"/>
    <property type="evidence" value="ECO:0007669"/>
    <property type="project" value="TreeGrafter"/>
</dbReference>